<organism evidence="1 2">
    <name type="scientific">Schistosoma bovis</name>
    <name type="common">Blood fluke</name>
    <dbReference type="NCBI Taxonomy" id="6184"/>
    <lineage>
        <taxon>Eukaryota</taxon>
        <taxon>Metazoa</taxon>
        <taxon>Spiralia</taxon>
        <taxon>Lophotrochozoa</taxon>
        <taxon>Platyhelminthes</taxon>
        <taxon>Trematoda</taxon>
        <taxon>Digenea</taxon>
        <taxon>Strigeidida</taxon>
        <taxon>Schistosomatoidea</taxon>
        <taxon>Schistosomatidae</taxon>
        <taxon>Schistosoma</taxon>
    </lineage>
</organism>
<keyword evidence="2" id="KW-1185">Reference proteome</keyword>
<evidence type="ECO:0000313" key="2">
    <source>
        <dbReference type="Proteomes" id="UP000290809"/>
    </source>
</evidence>
<evidence type="ECO:0000313" key="1">
    <source>
        <dbReference type="EMBL" id="RTG88800.1"/>
    </source>
</evidence>
<dbReference type="GO" id="GO:0016020">
    <property type="term" value="C:membrane"/>
    <property type="evidence" value="ECO:0007669"/>
    <property type="project" value="TreeGrafter"/>
</dbReference>
<sequence>YYTILFIFQFCFTFPERFSHRDYSESHFVMNKFSIFFAKHSQKLALLCAATACSLSYYVQPYYEVLCRWSVTRLDVEWEAKPSERILRITKEICSQFNMTDYQKSQLDIFLTPVDESLVLGSLRSPGYAFIGLPYFFGYESPSEIPLDSLDFYRPYFPYGPFSKIGKNRLDLMNLPESALKFLIAREIIRLQGVTITDQKLPLSARSQSLLTINSIIGSFYLSYQTIFLLNRTTRLPLRVSIASKLLIYTFIYLSGLFFQHQIILAWRRYCCLRADQIVCSLGESFRQGGLQYYDWRLRWNQFWAERQEEFKERKRLIKTNNHDETVSYDPVMKHQLENEKSAERNTTQTDYYLPKSEDAPLDLSVMKQQLSNDKNQTNTNYLQRNRFNVSGNELWAGDGDGINLGWTGMLAIGLMPRIISSLFSLFSSPATSSQRYNQLAELEVKTIT</sequence>
<name>A0A430QM68_SCHBO</name>
<dbReference type="AlphaFoldDB" id="A0A430QM68"/>
<reference evidence="1 2" key="1">
    <citation type="journal article" date="2019" name="PLoS Pathog.">
        <title>Genome sequence of the bovine parasite Schistosoma bovis Tanzania.</title>
        <authorList>
            <person name="Oey H."/>
            <person name="Zakrzewski M."/>
            <person name="Gobert G."/>
            <person name="Gravermann K."/>
            <person name="Stoye J."/>
            <person name="Jones M."/>
            <person name="Mcmanus D."/>
            <person name="Krause L."/>
        </authorList>
    </citation>
    <scope>NUCLEOTIDE SEQUENCE [LARGE SCALE GENOMIC DNA]</scope>
    <source>
        <strain evidence="1 2">TAN1997</strain>
    </source>
</reference>
<accession>A0A430QM68</accession>
<dbReference type="EMBL" id="QMKO01001550">
    <property type="protein sequence ID" value="RTG88800.1"/>
    <property type="molecule type" value="Genomic_DNA"/>
</dbReference>
<proteinExistence type="predicted"/>
<gene>
    <name evidence="1" type="ORF">DC041_0009416</name>
</gene>
<feature type="non-terminal residue" evidence="1">
    <location>
        <position position="1"/>
    </location>
</feature>
<comment type="caution">
    <text evidence="1">The sequence shown here is derived from an EMBL/GenBank/DDBJ whole genome shotgun (WGS) entry which is preliminary data.</text>
</comment>
<protein>
    <submittedName>
        <fullName evidence="1">Uncharacterized protein</fullName>
    </submittedName>
</protein>
<dbReference type="PANTHER" id="PTHR21824:SF4">
    <property type="entry name" value="TRANSMEMBRANE PROTEIN 177"/>
    <property type="match status" value="1"/>
</dbReference>
<dbReference type="PANTHER" id="PTHR21824">
    <property type="entry name" value="TRANSMEMBRANE PROTEIN 177"/>
    <property type="match status" value="1"/>
</dbReference>
<dbReference type="InterPro" id="IPR026620">
    <property type="entry name" value="TMEM177"/>
</dbReference>
<dbReference type="Proteomes" id="UP000290809">
    <property type="component" value="Unassembled WGS sequence"/>
</dbReference>